<sequence>MLHHSSCLPLSFALLLLGAPLASAAIGDWVDGDHARMRLIASAPAPDGTVDAAIEIVLDPGWKTYWRSPGDAGIPPRLDFAGSVNAPDPAVDFPAPERDDDGFAATNVYHNRVVLPVRFRGANPAEALNLVLKADLGVCEEVCVPVSMVANIDVPSGEKDAEAADLIAAARAAVPGPGRPGSFEIDALKRVGGTDALPEFEVVATTGSGAEGVLFVETPPDWYPAPPKATGSQDGRTTYRFTVDRKSATTPIDDAQIALTLTEGGAATTRAFKLDGAVASP</sequence>
<reference evidence="3 4" key="1">
    <citation type="submission" date="2023-07" db="EMBL/GenBank/DDBJ databases">
        <title>Genomic Encyclopedia of Type Strains, Phase IV (KMG-IV): sequencing the most valuable type-strain genomes for metagenomic binning, comparative biology and taxonomic classification.</title>
        <authorList>
            <person name="Goeker M."/>
        </authorList>
    </citation>
    <scope>NUCLEOTIDE SEQUENCE [LARGE SCALE GENOMIC DNA]</scope>
    <source>
        <strain evidence="3 4">B6-8</strain>
    </source>
</reference>
<evidence type="ECO:0000259" key="2">
    <source>
        <dbReference type="Pfam" id="PF11412"/>
    </source>
</evidence>
<protein>
    <submittedName>
        <fullName evidence="3">Suppressor for copper-sensitivity B</fullName>
    </submittedName>
</protein>
<feature type="signal peptide" evidence="1">
    <location>
        <begin position="1"/>
        <end position="24"/>
    </location>
</feature>
<keyword evidence="1" id="KW-0732">Signal</keyword>
<keyword evidence="4" id="KW-1185">Reference proteome</keyword>
<name>A0ABU0HCP6_9HYPH</name>
<feature type="chain" id="PRO_5046431593" evidence="1">
    <location>
        <begin position="25"/>
        <end position="281"/>
    </location>
</feature>
<organism evidence="3 4">
    <name type="scientific">Kaistia dalseonensis</name>
    <dbReference type="NCBI Taxonomy" id="410840"/>
    <lineage>
        <taxon>Bacteria</taxon>
        <taxon>Pseudomonadati</taxon>
        <taxon>Pseudomonadota</taxon>
        <taxon>Alphaproteobacteria</taxon>
        <taxon>Hyphomicrobiales</taxon>
        <taxon>Kaistiaceae</taxon>
        <taxon>Kaistia</taxon>
    </lineage>
</organism>
<gene>
    <name evidence="3" type="ORF">QO014_004501</name>
</gene>
<proteinExistence type="predicted"/>
<feature type="domain" description="Thiol:disulfide interchange protein DsbD N-terminal" evidence="2">
    <location>
        <begin position="46"/>
        <end position="146"/>
    </location>
</feature>
<dbReference type="InterPro" id="IPR028250">
    <property type="entry name" value="DsbDN"/>
</dbReference>
<evidence type="ECO:0000313" key="4">
    <source>
        <dbReference type="Proteomes" id="UP001241603"/>
    </source>
</evidence>
<evidence type="ECO:0000256" key="1">
    <source>
        <dbReference type="SAM" id="SignalP"/>
    </source>
</evidence>
<accession>A0ABU0HCP6</accession>
<dbReference type="Pfam" id="PF11412">
    <property type="entry name" value="DsbD_N"/>
    <property type="match status" value="1"/>
</dbReference>
<dbReference type="EMBL" id="JAUSVO010000007">
    <property type="protein sequence ID" value="MDQ0440088.1"/>
    <property type="molecule type" value="Genomic_DNA"/>
</dbReference>
<evidence type="ECO:0000313" key="3">
    <source>
        <dbReference type="EMBL" id="MDQ0440088.1"/>
    </source>
</evidence>
<comment type="caution">
    <text evidence="3">The sequence shown here is derived from an EMBL/GenBank/DDBJ whole genome shotgun (WGS) entry which is preliminary data.</text>
</comment>
<dbReference type="Proteomes" id="UP001241603">
    <property type="component" value="Unassembled WGS sequence"/>
</dbReference>
<dbReference type="RefSeq" id="WP_266350969.1">
    <property type="nucleotide sequence ID" value="NZ_JAPKNG010000007.1"/>
</dbReference>